<dbReference type="InterPro" id="IPR027417">
    <property type="entry name" value="P-loop_NTPase"/>
</dbReference>
<dbReference type="GO" id="GO:0005524">
    <property type="term" value="F:ATP binding"/>
    <property type="evidence" value="ECO:0007669"/>
    <property type="project" value="UniProtKB-UniRule"/>
</dbReference>
<dbReference type="GO" id="GO:0003777">
    <property type="term" value="F:microtubule motor activity"/>
    <property type="evidence" value="ECO:0007669"/>
    <property type="project" value="InterPro"/>
</dbReference>
<feature type="domain" description="Kinesin motor" evidence="8">
    <location>
        <begin position="81"/>
        <end position="374"/>
    </location>
</feature>
<keyword evidence="10" id="KW-1185">Reference proteome</keyword>
<gene>
    <name evidence="9" type="ORF">JZ751_004812</name>
</gene>
<keyword evidence="4" id="KW-0206">Cytoskeleton</keyword>
<reference evidence="9" key="1">
    <citation type="thesis" date="2021" institute="BYU ScholarsArchive" country="Provo, UT, USA">
        <title>Applications of and Algorithms for Genome Assembly and Genomic Analyses with an Emphasis on Marine Teleosts.</title>
        <authorList>
            <person name="Pickett B.D."/>
        </authorList>
    </citation>
    <scope>NUCLEOTIDE SEQUENCE</scope>
    <source>
        <strain evidence="9">HI-2016</strain>
    </source>
</reference>
<evidence type="ECO:0000256" key="2">
    <source>
        <dbReference type="ARBA" id="ARBA00022741"/>
    </source>
</evidence>
<evidence type="ECO:0000256" key="3">
    <source>
        <dbReference type="ARBA" id="ARBA00022840"/>
    </source>
</evidence>
<dbReference type="Gene3D" id="3.40.850.10">
    <property type="entry name" value="Kinesin motor domain"/>
    <property type="match status" value="2"/>
</dbReference>
<name>A0A8T2P3V5_9TELE</name>
<dbReference type="Proteomes" id="UP000824540">
    <property type="component" value="Unassembled WGS sequence"/>
</dbReference>
<comment type="similarity">
    <text evidence="5">Belongs to the TRAFAC class myosin-kinesin ATPase superfamily. Kinesin family.</text>
</comment>
<dbReference type="PANTHER" id="PTHR47972">
    <property type="entry name" value="KINESIN-LIKE PROTEIN KLP-3"/>
    <property type="match status" value="1"/>
</dbReference>
<keyword evidence="5" id="KW-0505">Motor protein</keyword>
<keyword evidence="2 5" id="KW-0547">Nucleotide-binding</keyword>
<keyword evidence="3 5" id="KW-0067">ATP-binding</keyword>
<dbReference type="GO" id="GO:0007018">
    <property type="term" value="P:microtubule-based movement"/>
    <property type="evidence" value="ECO:0007669"/>
    <property type="project" value="InterPro"/>
</dbReference>
<keyword evidence="6" id="KW-0175">Coiled coil</keyword>
<dbReference type="InterPro" id="IPR031852">
    <property type="entry name" value="Vik1/Cik1_MT-bd"/>
</dbReference>
<dbReference type="AlphaFoldDB" id="A0A8T2P3V5"/>
<dbReference type="PRINTS" id="PR00380">
    <property type="entry name" value="KINESINHEAVY"/>
</dbReference>
<protein>
    <recommendedName>
        <fullName evidence="8">Kinesin motor domain-containing protein</fullName>
    </recommendedName>
</protein>
<evidence type="ECO:0000256" key="6">
    <source>
        <dbReference type="SAM" id="Coils"/>
    </source>
</evidence>
<sequence length="423" mass="46811">MVWKFPVVLSKEECVLKQDVRDVFAVYVGFATELDEQSRELQERDRVNALERSLQEERERCRTERLRRKLLHNTLVELRGNIRVHCRVRPVLPFDCGLGQSASGFGSTWSEEVVQAVSDDSVLVNCSKAGTSTAMNKMFEFERVHGPEDSQHAVFEEVRPLLTSLLDGYNVCIMAYGQTGSGKTHTMIGSQTEDPAGPEGVPLQGVIPQSANELFRLISEKPAESHSVEVSVIEVYNNEVFDLLCKDSEGGVVGAKRDVITTSTGTSEVPALTHEDSSRSHLIVTLTVTSKSPNALALARRLQCARKELQRSPQREWWSPRCRRAAAGRSGSPASSPCHSPYHSPCPSPRPSISQAPIRTKLQLVDLAGSECVGGDAKLLVMLCVSPTQKFMAESLQTLGFGTRARQVQREPTRRKNTTLRIK</sequence>
<evidence type="ECO:0000256" key="4">
    <source>
        <dbReference type="ARBA" id="ARBA00023212"/>
    </source>
</evidence>
<proteinExistence type="inferred from homology"/>
<evidence type="ECO:0000256" key="5">
    <source>
        <dbReference type="PROSITE-ProRule" id="PRU00283"/>
    </source>
</evidence>
<dbReference type="PROSITE" id="PS50067">
    <property type="entry name" value="KINESIN_MOTOR_2"/>
    <property type="match status" value="1"/>
</dbReference>
<dbReference type="SUPFAM" id="SSF52540">
    <property type="entry name" value="P-loop containing nucleoside triphosphate hydrolases"/>
    <property type="match status" value="1"/>
</dbReference>
<keyword evidence="4" id="KW-0963">Cytoplasm</keyword>
<dbReference type="InterPro" id="IPR027640">
    <property type="entry name" value="Kinesin-like_fam"/>
</dbReference>
<evidence type="ECO:0000313" key="9">
    <source>
        <dbReference type="EMBL" id="KAG9347245.1"/>
    </source>
</evidence>
<dbReference type="GO" id="GO:0008017">
    <property type="term" value="F:microtubule binding"/>
    <property type="evidence" value="ECO:0007669"/>
    <property type="project" value="InterPro"/>
</dbReference>
<feature type="region of interest" description="Disordered" evidence="7">
    <location>
        <begin position="326"/>
        <end position="354"/>
    </location>
</feature>
<dbReference type="OrthoDB" id="3176171at2759"/>
<evidence type="ECO:0000256" key="7">
    <source>
        <dbReference type="SAM" id="MobiDB-lite"/>
    </source>
</evidence>
<dbReference type="SMART" id="SM00129">
    <property type="entry name" value="KISc"/>
    <property type="match status" value="1"/>
</dbReference>
<dbReference type="Pfam" id="PF16796">
    <property type="entry name" value="Microtub_bd"/>
    <property type="match status" value="1"/>
</dbReference>
<dbReference type="PANTHER" id="PTHR47972:SF63">
    <property type="entry name" value="KINESIN FAMILY MEMBER 25"/>
    <property type="match status" value="1"/>
</dbReference>
<comment type="caution">
    <text evidence="9">The sequence shown here is derived from an EMBL/GenBank/DDBJ whole genome shotgun (WGS) entry which is preliminary data.</text>
</comment>
<evidence type="ECO:0000259" key="8">
    <source>
        <dbReference type="PROSITE" id="PS50067"/>
    </source>
</evidence>
<feature type="coiled-coil region" evidence="6">
    <location>
        <begin position="40"/>
        <end position="67"/>
    </location>
</feature>
<evidence type="ECO:0000256" key="1">
    <source>
        <dbReference type="ARBA" id="ARBA00004245"/>
    </source>
</evidence>
<feature type="compositionally biased region" description="Low complexity" evidence="7">
    <location>
        <begin position="327"/>
        <end position="343"/>
    </location>
</feature>
<evidence type="ECO:0000313" key="10">
    <source>
        <dbReference type="Proteomes" id="UP000824540"/>
    </source>
</evidence>
<accession>A0A8T2P3V5</accession>
<organism evidence="9 10">
    <name type="scientific">Albula glossodonta</name>
    <name type="common">roundjaw bonefish</name>
    <dbReference type="NCBI Taxonomy" id="121402"/>
    <lineage>
        <taxon>Eukaryota</taxon>
        <taxon>Metazoa</taxon>
        <taxon>Chordata</taxon>
        <taxon>Craniata</taxon>
        <taxon>Vertebrata</taxon>
        <taxon>Euteleostomi</taxon>
        <taxon>Actinopterygii</taxon>
        <taxon>Neopterygii</taxon>
        <taxon>Teleostei</taxon>
        <taxon>Albuliformes</taxon>
        <taxon>Albulidae</taxon>
        <taxon>Albula</taxon>
    </lineage>
</organism>
<dbReference type="GO" id="GO:0015630">
    <property type="term" value="C:microtubule cytoskeleton"/>
    <property type="evidence" value="ECO:0007669"/>
    <property type="project" value="TreeGrafter"/>
</dbReference>
<feature type="binding site" evidence="5">
    <location>
        <begin position="177"/>
        <end position="184"/>
    </location>
    <ligand>
        <name>ATP</name>
        <dbReference type="ChEBI" id="CHEBI:30616"/>
    </ligand>
</feature>
<dbReference type="InterPro" id="IPR001752">
    <property type="entry name" value="Kinesin_motor_dom"/>
</dbReference>
<dbReference type="EMBL" id="JAFBMS010000013">
    <property type="protein sequence ID" value="KAG9347245.1"/>
    <property type="molecule type" value="Genomic_DNA"/>
</dbReference>
<comment type="subcellular location">
    <subcellularLocation>
        <location evidence="1">Cytoplasm</location>
        <location evidence="1">Cytoskeleton</location>
    </subcellularLocation>
</comment>
<dbReference type="InterPro" id="IPR036961">
    <property type="entry name" value="Kinesin_motor_dom_sf"/>
</dbReference>